<evidence type="ECO:0000256" key="1">
    <source>
        <dbReference type="SAM" id="MobiDB-lite"/>
    </source>
</evidence>
<accession>A0A177WJC4</accession>
<evidence type="ECO:0000313" key="3">
    <source>
        <dbReference type="Proteomes" id="UP000077115"/>
    </source>
</evidence>
<dbReference type="AlphaFoldDB" id="A0A177WJC4"/>
<feature type="region of interest" description="Disordered" evidence="1">
    <location>
        <begin position="57"/>
        <end position="90"/>
    </location>
</feature>
<protein>
    <submittedName>
        <fullName evidence="2">Uncharacterized protein</fullName>
    </submittedName>
</protein>
<reference evidence="2 3" key="1">
    <citation type="submission" date="2006-10" db="EMBL/GenBank/DDBJ databases">
        <title>The Genome Sequence of Batrachochytrium dendrobatidis JEL423.</title>
        <authorList>
            <consortium name="The Broad Institute Genome Sequencing Platform"/>
            <person name="Birren B."/>
            <person name="Lander E."/>
            <person name="Galagan J."/>
            <person name="Cuomo C."/>
            <person name="Devon K."/>
            <person name="Jaffe D."/>
            <person name="Butler J."/>
            <person name="Alvarez P."/>
            <person name="Gnerre S."/>
            <person name="Grabherr M."/>
            <person name="Kleber M."/>
            <person name="Mauceli E."/>
            <person name="Brockman W."/>
            <person name="Young S."/>
            <person name="LaButti K."/>
            <person name="Sykes S."/>
            <person name="DeCaprio D."/>
            <person name="Crawford M."/>
            <person name="Koehrsen M."/>
            <person name="Engels R."/>
            <person name="Montgomery P."/>
            <person name="Pearson M."/>
            <person name="Howarth C."/>
            <person name="Larson L."/>
            <person name="White J."/>
            <person name="O'Leary S."/>
            <person name="Kodira C."/>
            <person name="Zeng Q."/>
            <person name="Yandava C."/>
            <person name="Alvarado L."/>
            <person name="Longcore J."/>
            <person name="James T."/>
        </authorList>
    </citation>
    <scope>NUCLEOTIDE SEQUENCE [LARGE SCALE GENOMIC DNA]</scope>
    <source>
        <strain evidence="2 3">JEL423</strain>
    </source>
</reference>
<feature type="compositionally biased region" description="Polar residues" evidence="1">
    <location>
        <begin position="399"/>
        <end position="413"/>
    </location>
</feature>
<evidence type="ECO:0000313" key="2">
    <source>
        <dbReference type="EMBL" id="OAJ39886.1"/>
    </source>
</evidence>
<reference evidence="2 3" key="2">
    <citation type="submission" date="2016-05" db="EMBL/GenBank/DDBJ databases">
        <title>Lineage-specific infection strategies underlie the spectrum of fungal disease in amphibians.</title>
        <authorList>
            <person name="Cuomo C.A."/>
            <person name="Farrer R.A."/>
            <person name="James T."/>
            <person name="Longcore J."/>
            <person name="Birren B."/>
        </authorList>
    </citation>
    <scope>NUCLEOTIDE SEQUENCE [LARGE SCALE GENOMIC DNA]</scope>
    <source>
        <strain evidence="2 3">JEL423</strain>
    </source>
</reference>
<proteinExistence type="predicted"/>
<name>A0A177WJC4_BATDL</name>
<feature type="region of interest" description="Disordered" evidence="1">
    <location>
        <begin position="399"/>
        <end position="452"/>
    </location>
</feature>
<organism evidence="2 3">
    <name type="scientific">Batrachochytrium dendrobatidis (strain JEL423)</name>
    <dbReference type="NCBI Taxonomy" id="403673"/>
    <lineage>
        <taxon>Eukaryota</taxon>
        <taxon>Fungi</taxon>
        <taxon>Fungi incertae sedis</taxon>
        <taxon>Chytridiomycota</taxon>
        <taxon>Chytridiomycota incertae sedis</taxon>
        <taxon>Chytridiomycetes</taxon>
        <taxon>Rhizophydiales</taxon>
        <taxon>Rhizophydiales incertae sedis</taxon>
        <taxon>Batrachochytrium</taxon>
    </lineage>
</organism>
<feature type="compositionally biased region" description="Polar residues" evidence="1">
    <location>
        <begin position="699"/>
        <end position="709"/>
    </location>
</feature>
<feature type="region of interest" description="Disordered" evidence="1">
    <location>
        <begin position="1"/>
        <end position="29"/>
    </location>
</feature>
<feature type="region of interest" description="Disordered" evidence="1">
    <location>
        <begin position="690"/>
        <end position="709"/>
    </location>
</feature>
<dbReference type="Proteomes" id="UP000077115">
    <property type="component" value="Unassembled WGS sequence"/>
</dbReference>
<dbReference type="EMBL" id="DS022303">
    <property type="protein sequence ID" value="OAJ39886.1"/>
    <property type="molecule type" value="Genomic_DNA"/>
</dbReference>
<gene>
    <name evidence="2" type="ORF">BDEG_23686</name>
</gene>
<feature type="compositionally biased region" description="Polar residues" evidence="1">
    <location>
        <begin position="11"/>
        <end position="25"/>
    </location>
</feature>
<feature type="compositionally biased region" description="Polar residues" evidence="1">
    <location>
        <begin position="421"/>
        <end position="445"/>
    </location>
</feature>
<dbReference type="VEuPathDB" id="FungiDB:BDEG_23686"/>
<sequence>MHAHTYPSVIPTMNLNPNSTNTTKNHSCEPPSVLRHTLSAVPVPHLNQNVVLSIPSSLQDSTSTPTSVTEHSFPDRSQTPNTTECSFSQPECISSPLSTNTALETPRVERVPFPSASYTEITVANPIAFTTQPIDPNLEYCQSQPLSSSGFSFQSTSRFATFEEMSTHLSNTESLLTTLTEENRIMHTKVNRLQSIIDFQQCQISCQTATIDAQMDLAEQRQACKIEQLPDICDQQWVNDVFEDEMHQAELKIKESMKTLLFLENGIQEIDDATKAITQPPLLSKQDYSLQHNYSSPETTEEITGMAMKIGQLQQRLNVANKFIKGGRLRKQIDMLKQVITCSHKAVQVRDQLICILKKRLGLPHSVSFDARIPENHNLAHLNVANESETMYMHASVDGGSSLSTRPASNPSSIPAHVGGPSNTLNTGQSGSMFTTESSNISNEWQGKKQDHTVASSTDGVKLWPFLEKVTIVAASSHSASRQPIHLRLGNSLRKLMIKTDPPRNQQIDIKAQRKIFRDDTKVNLERGSLGISADTMPVIQITPVSTIVQIKRSQSLGGTPHQSISQTLHIKANSAQQRPFTASDSIKETTQLSNPQQRIASLWSTGFHNPTRRFSIPSGFLSNVRRSSVPNTSVSGKPGIMHHLFKEHRVRASDEPSHGTHIGDGSLQKVVYGGDVSVSTTIKIHSSLSLPHLSSQHDPTPNTRGQKG</sequence>